<proteinExistence type="predicted"/>
<dbReference type="RefSeq" id="WP_035938449.1">
    <property type="nucleotide sequence ID" value="NZ_AVPL01000037.1"/>
</dbReference>
<dbReference type="PANTHER" id="PTHR45947:SF3">
    <property type="entry name" value="SULFOQUINOVOSYL TRANSFERASE SQD2"/>
    <property type="match status" value="1"/>
</dbReference>
<keyword evidence="3 5" id="KW-0808">Transferase</keyword>
<accession>A0A0A0JYI7</accession>
<name>A0A0A0JYI7_9MICO</name>
<dbReference type="Pfam" id="PF13692">
    <property type="entry name" value="Glyco_trans_1_4"/>
    <property type="match status" value="1"/>
</dbReference>
<evidence type="ECO:0000313" key="5">
    <source>
        <dbReference type="EMBL" id="KGN40601.1"/>
    </source>
</evidence>
<feature type="domain" description="Glycosyltransferase subfamily 4-like N-terminal" evidence="4">
    <location>
        <begin position="14"/>
        <end position="175"/>
    </location>
</feature>
<dbReference type="Gene3D" id="3.40.50.2000">
    <property type="entry name" value="Glycogen Phosphorylase B"/>
    <property type="match status" value="2"/>
</dbReference>
<reference evidence="5 6" key="1">
    <citation type="submission" date="2013-08" db="EMBL/GenBank/DDBJ databases">
        <title>The genome sequence of Knoellia aerolata.</title>
        <authorList>
            <person name="Zhu W."/>
            <person name="Wang G."/>
        </authorList>
    </citation>
    <scope>NUCLEOTIDE SEQUENCE [LARGE SCALE GENOMIC DNA]</scope>
    <source>
        <strain evidence="5 6">DSM 18566</strain>
    </source>
</reference>
<keyword evidence="6" id="KW-1185">Reference proteome</keyword>
<comment type="caution">
    <text evidence="5">The sequence shown here is derived from an EMBL/GenBank/DDBJ whole genome shotgun (WGS) entry which is preliminary data.</text>
</comment>
<evidence type="ECO:0000256" key="3">
    <source>
        <dbReference type="ARBA" id="ARBA00022679"/>
    </source>
</evidence>
<gene>
    <name evidence="5" type="ORF">N801_01875</name>
</gene>
<evidence type="ECO:0000313" key="6">
    <source>
        <dbReference type="Proteomes" id="UP000030013"/>
    </source>
</evidence>
<dbReference type="EMBL" id="AVPL01000037">
    <property type="protein sequence ID" value="KGN40601.1"/>
    <property type="molecule type" value="Genomic_DNA"/>
</dbReference>
<evidence type="ECO:0000259" key="4">
    <source>
        <dbReference type="Pfam" id="PF13439"/>
    </source>
</evidence>
<dbReference type="Pfam" id="PF13439">
    <property type="entry name" value="Glyco_transf_4"/>
    <property type="match status" value="1"/>
</dbReference>
<dbReference type="CDD" id="cd03801">
    <property type="entry name" value="GT4_PimA-like"/>
    <property type="match status" value="1"/>
</dbReference>
<dbReference type="InterPro" id="IPR050194">
    <property type="entry name" value="Glycosyltransferase_grp1"/>
</dbReference>
<dbReference type="SUPFAM" id="SSF53756">
    <property type="entry name" value="UDP-Glycosyltransferase/glycogen phosphorylase"/>
    <property type="match status" value="1"/>
</dbReference>
<evidence type="ECO:0000256" key="1">
    <source>
        <dbReference type="ARBA" id="ARBA00021292"/>
    </source>
</evidence>
<dbReference type="Proteomes" id="UP000030013">
    <property type="component" value="Unassembled WGS sequence"/>
</dbReference>
<dbReference type="OrthoDB" id="5240531at2"/>
<dbReference type="PANTHER" id="PTHR45947">
    <property type="entry name" value="SULFOQUINOVOSYL TRANSFERASE SQD2"/>
    <property type="match status" value="1"/>
</dbReference>
<organism evidence="5 6">
    <name type="scientific">Knoellia aerolata DSM 18566</name>
    <dbReference type="NCBI Taxonomy" id="1385519"/>
    <lineage>
        <taxon>Bacteria</taxon>
        <taxon>Bacillati</taxon>
        <taxon>Actinomycetota</taxon>
        <taxon>Actinomycetes</taxon>
        <taxon>Micrococcales</taxon>
        <taxon>Intrasporangiaceae</taxon>
        <taxon>Knoellia</taxon>
    </lineage>
</organism>
<keyword evidence="2 5" id="KW-0328">Glycosyltransferase</keyword>
<dbReference type="GO" id="GO:1901137">
    <property type="term" value="P:carbohydrate derivative biosynthetic process"/>
    <property type="evidence" value="ECO:0007669"/>
    <property type="project" value="UniProtKB-ARBA"/>
</dbReference>
<dbReference type="AlphaFoldDB" id="A0A0A0JYI7"/>
<sequence>MRIGLVCPYAFDVPGGVQFHVRDLAEFFTAQGHDVSVLAPVDDGGASLPAYVTSCGRAVPVRYNGSVARLTFGPVTSSRVSRWLEEGDFDVLHLHEPVTPSASLMALWASSEPVVATFHTSNIRSRAMHAANPLLRPSTEKIRARIAVSEEARQTVRRHLGGDAYIIPNGVDTHRFAPDGAVTRWTGTPERPTLAFLGRIDEPRKGLDVVVAAMPAVLDALPGARLVVAGPGDVDEIAESLDPRVRAAAEFLGAVSEDDKVALLRSADLYVAPHTGGESFGIVLVEAMSAGAPVLASDLEAFVAVLGSGPAGRTFPVGDSAALARAVVELVGDPGERQRLSDLGLRRARSFDWGVVAERVMAVYETVIEGADSSPVEPALRAGLLGRLRWPMRGEA</sequence>
<dbReference type="STRING" id="1385519.N801_01875"/>
<dbReference type="InterPro" id="IPR028098">
    <property type="entry name" value="Glyco_trans_4-like_N"/>
</dbReference>
<evidence type="ECO:0000256" key="2">
    <source>
        <dbReference type="ARBA" id="ARBA00022676"/>
    </source>
</evidence>
<protein>
    <recommendedName>
        <fullName evidence="1">D-inositol 3-phosphate glycosyltransferase</fullName>
    </recommendedName>
</protein>
<dbReference type="GO" id="GO:0016757">
    <property type="term" value="F:glycosyltransferase activity"/>
    <property type="evidence" value="ECO:0007669"/>
    <property type="project" value="UniProtKB-KW"/>
</dbReference>
<dbReference type="eggNOG" id="COG0438">
    <property type="taxonomic scope" value="Bacteria"/>
</dbReference>